<gene>
    <name evidence="2" type="ORF">P3F81_10780</name>
</gene>
<organism evidence="2 3">
    <name type="scientific">Selenobaculum gibii</name>
    <dbReference type="NCBI Taxonomy" id="3054208"/>
    <lineage>
        <taxon>Bacteria</taxon>
        <taxon>Bacillati</taxon>
        <taxon>Bacillota</taxon>
        <taxon>Negativicutes</taxon>
        <taxon>Selenomonadales</taxon>
        <taxon>Selenomonadaceae</taxon>
        <taxon>Selenobaculum</taxon>
    </lineage>
</organism>
<dbReference type="RefSeq" id="WP_434064756.1">
    <property type="nucleotide sequence ID" value="NZ_CP120678.1"/>
</dbReference>
<dbReference type="InterPro" id="IPR001638">
    <property type="entry name" value="Solute-binding_3/MltF_N"/>
</dbReference>
<dbReference type="SUPFAM" id="SSF53850">
    <property type="entry name" value="Periplasmic binding protein-like II"/>
    <property type="match status" value="1"/>
</dbReference>
<dbReference type="EMBL" id="CP120678">
    <property type="protein sequence ID" value="WIW70366.1"/>
    <property type="molecule type" value="Genomic_DNA"/>
</dbReference>
<proteinExistence type="predicted"/>
<dbReference type="Gene3D" id="3.40.190.10">
    <property type="entry name" value="Periplasmic binding protein-like II"/>
    <property type="match status" value="1"/>
</dbReference>
<sequence length="82" mass="9339">MSKRLLALTSEDYGIAFDKNNTELVAKVNKALAELKANGEYDKIYQNGLVKSKIHKTKRGCIVLQPLSHAYLERVFMHRCKS</sequence>
<dbReference type="AlphaFoldDB" id="A0A9Y2ESI4"/>
<evidence type="ECO:0000259" key="1">
    <source>
        <dbReference type="Pfam" id="PF00497"/>
    </source>
</evidence>
<accession>A0A9Y2ESI4</accession>
<evidence type="ECO:0000313" key="2">
    <source>
        <dbReference type="EMBL" id="WIW70366.1"/>
    </source>
</evidence>
<name>A0A9Y2ESI4_9FIRM</name>
<protein>
    <submittedName>
        <fullName evidence="2">Transporter substrate-binding domain-containing protein</fullName>
    </submittedName>
</protein>
<dbReference type="Pfam" id="PF00497">
    <property type="entry name" value="SBP_bac_3"/>
    <property type="match status" value="1"/>
</dbReference>
<keyword evidence="3" id="KW-1185">Reference proteome</keyword>
<feature type="domain" description="Solute-binding protein family 3/N-terminal" evidence="1">
    <location>
        <begin position="15"/>
        <end position="46"/>
    </location>
</feature>
<dbReference type="Proteomes" id="UP001243623">
    <property type="component" value="Chromosome"/>
</dbReference>
<reference evidence="2" key="1">
    <citation type="submission" date="2023-03" db="EMBL/GenBank/DDBJ databases">
        <title>Selenobaculum gbiensis gen. nov. sp. nov., a new bacterium isolated from the gut microbiota of IBD patient.</title>
        <authorList>
            <person name="Yeo S."/>
            <person name="Park H."/>
            <person name="Huh C.S."/>
        </authorList>
    </citation>
    <scope>NUCLEOTIDE SEQUENCE</scope>
    <source>
        <strain evidence="2">ICN-92133</strain>
    </source>
</reference>
<evidence type="ECO:0000313" key="3">
    <source>
        <dbReference type="Proteomes" id="UP001243623"/>
    </source>
</evidence>
<dbReference type="KEGG" id="sgbi:P3F81_10780"/>